<dbReference type="Pfam" id="PF00026">
    <property type="entry name" value="Asp"/>
    <property type="match status" value="1"/>
</dbReference>
<dbReference type="InterPro" id="IPR001810">
    <property type="entry name" value="F-box_dom"/>
</dbReference>
<keyword evidence="9 11" id="KW-1015">Disulfide bond</keyword>
<dbReference type="PANTHER" id="PTHR47966">
    <property type="entry name" value="BETA-SITE APP-CLEAVING ENZYME, ISOFORM A-RELATED"/>
    <property type="match status" value="1"/>
</dbReference>
<proteinExistence type="inferred from homology"/>
<evidence type="ECO:0000256" key="10">
    <source>
        <dbReference type="PIRSR" id="PIRSR601461-1"/>
    </source>
</evidence>
<gene>
    <name evidence="15" type="ORF">G6F64_005131</name>
</gene>
<dbReference type="SUPFAM" id="SSF81383">
    <property type="entry name" value="F-box domain"/>
    <property type="match status" value="1"/>
</dbReference>
<feature type="disulfide bond" evidence="11">
    <location>
        <begin position="624"/>
        <end position="629"/>
    </location>
</feature>
<keyword evidence="16" id="KW-1185">Reference proteome</keyword>
<dbReference type="PROSITE" id="PS51767">
    <property type="entry name" value="PEPTIDASE_A1"/>
    <property type="match status" value="1"/>
</dbReference>
<evidence type="ECO:0000313" key="16">
    <source>
        <dbReference type="Proteomes" id="UP000716291"/>
    </source>
</evidence>
<dbReference type="PANTHER" id="PTHR47966:SF65">
    <property type="entry name" value="ASPARTIC-TYPE ENDOPEPTIDASE"/>
    <property type="match status" value="1"/>
</dbReference>
<dbReference type="PRINTS" id="PR00792">
    <property type="entry name" value="PEPSIN"/>
</dbReference>
<sequence length="954" mass="107966">MSWSELPAEILYAIFEYIDSTESTGQCQCACKNWSIPAQHALYEKLWFVGKNREQFTKFLNCMKSHPNNRGQLVKAVHFGFSYDQRSSDMSRSYLLELAKMCPNVEDVSAFSPNPAFYQELACASIFYWKHLKGIPRPYLMCFEPIDYSICVFQSQNSLQQVSISRKFCLNEFGRDFLEKLNEFPCLKKVSLMDPVKPSQLDDILQQLPRVNVLSLVNVDDLDGFKYEGSSVVPCEQIKSIEGLSLEFDEDIVKYFMEKFPKLKYLEMSVTFSGYYRNSDYYGKPSQLLKYIRDIPKYNIRMIFPTTDLIRSILKQLKPTMFSLYLDHQKMQVTQKNSTGSTMTLVCIQPTGTAIRYPIDITPASITDIQAIKTLKQCGANLRWLRLDITSHARSFESPLRDVFRLCPKLKTLHCTAKTLYKLSPDDAKYMQASSIKSLSLDAEMAQEDAFLQLSVLLPSLKRLKVRIRDFLWYQKDECFTLDMPSTTFEYLYLCLHEPSFDDIMNVSGKVYKLNGNFIEECHNQSASPDVFIRCQDIQTISLKLAAVLPFLHTSLNRHIQLPLLKRNTGSLLKRSVGDNSTLQLYNELKTEYLIKMSIGTPPQEFIVAFDTGSSDTWVPSVECPKEECTSVTFNSSLSSTFKPANMSFNITYGQGHIAAKYVKDTMRLGNTSVEEQMFGLATSVGGRIIAPTDNNITSNGIFGFGFPGLTANSNTAQAYDPFVFSLAKKNLISDPIFSVYLGSMNDDGWSGELTLGAINPKRYTGDLKYVPVQQNIDYKSNKQDYTYWSIGIQEINIIKNNQSLSVNLTSTTNNNSTFKNAMLDTGTTYTYLTKELSDRIVRLVTQQQTIETDALHGLYMVDCNLRTSQIKLELVIASSSSQPVRWQIDMEDLVLSSSSGGNQCGFGITFDNNSKNSNLVIGDTILRSSYLVFDMGQKRVGIASAVGMKSKVT</sequence>
<dbReference type="GO" id="GO:0006508">
    <property type="term" value="P:proteolysis"/>
    <property type="evidence" value="ECO:0007669"/>
    <property type="project" value="UniProtKB-KW"/>
</dbReference>
<dbReference type="OrthoDB" id="771136at2759"/>
<evidence type="ECO:0000256" key="6">
    <source>
        <dbReference type="ARBA" id="ARBA00022750"/>
    </source>
</evidence>
<evidence type="ECO:0000256" key="5">
    <source>
        <dbReference type="ARBA" id="ARBA00022729"/>
    </source>
</evidence>
<dbReference type="Proteomes" id="UP000716291">
    <property type="component" value="Unassembled WGS sequence"/>
</dbReference>
<dbReference type="Gene3D" id="2.40.70.10">
    <property type="entry name" value="Acid Proteases"/>
    <property type="match status" value="2"/>
</dbReference>
<dbReference type="InterPro" id="IPR001461">
    <property type="entry name" value="Aspartic_peptidase_A1"/>
</dbReference>
<dbReference type="InterPro" id="IPR001969">
    <property type="entry name" value="Aspartic_peptidase_AS"/>
</dbReference>
<dbReference type="EC" id="3.4.23.21" evidence="3"/>
<dbReference type="AlphaFoldDB" id="A0A9P7BTD8"/>
<dbReference type="SUPFAM" id="SSF50630">
    <property type="entry name" value="Acid proteases"/>
    <property type="match status" value="1"/>
</dbReference>
<evidence type="ECO:0000256" key="12">
    <source>
        <dbReference type="RuleBase" id="RU000454"/>
    </source>
</evidence>
<evidence type="ECO:0000256" key="11">
    <source>
        <dbReference type="PIRSR" id="PIRSR601461-2"/>
    </source>
</evidence>
<comment type="catalytic activity">
    <reaction evidence="1">
        <text>Hydrolysis of proteins with broad specificity similar to that of pepsin A, preferring hydrophobic residues at P1 and P1'. Clots milk and activates trypsinogen. Does not cleave 4-Gln-|-His-5, but does cleave 10-His-|-Leu-11 and 12-Val-|-Glu-13 in B chain of insulin.</text>
        <dbReference type="EC" id="3.4.23.21"/>
    </reaction>
</comment>
<dbReference type="InterPro" id="IPR036047">
    <property type="entry name" value="F-box-like_dom_sf"/>
</dbReference>
<keyword evidence="7 12" id="KW-0378">Hydrolase</keyword>
<evidence type="ECO:0000313" key="15">
    <source>
        <dbReference type="EMBL" id="KAG1309680.1"/>
    </source>
</evidence>
<evidence type="ECO:0000256" key="9">
    <source>
        <dbReference type="ARBA" id="ARBA00023157"/>
    </source>
</evidence>
<dbReference type="EMBL" id="JAANQT010000606">
    <property type="protein sequence ID" value="KAG1309680.1"/>
    <property type="molecule type" value="Genomic_DNA"/>
</dbReference>
<dbReference type="CDD" id="cd05471">
    <property type="entry name" value="pepsin_like"/>
    <property type="match status" value="1"/>
</dbReference>
<name>A0A9P7BTD8_RHIOR</name>
<evidence type="ECO:0000256" key="7">
    <source>
        <dbReference type="ARBA" id="ARBA00022801"/>
    </source>
</evidence>
<evidence type="ECO:0000259" key="14">
    <source>
        <dbReference type="PROSITE" id="PS51767"/>
    </source>
</evidence>
<dbReference type="PROSITE" id="PS00141">
    <property type="entry name" value="ASP_PROTEASE"/>
    <property type="match status" value="2"/>
</dbReference>
<keyword evidence="5" id="KW-0732">Signal</keyword>
<feature type="disulfide bond" evidence="11">
    <location>
        <begin position="864"/>
        <end position="905"/>
    </location>
</feature>
<keyword evidence="8" id="KW-0865">Zymogen</keyword>
<organism evidence="15 16">
    <name type="scientific">Rhizopus oryzae</name>
    <name type="common">Mucormycosis agent</name>
    <name type="synonym">Rhizopus arrhizus var. delemar</name>
    <dbReference type="NCBI Taxonomy" id="64495"/>
    <lineage>
        <taxon>Eukaryota</taxon>
        <taxon>Fungi</taxon>
        <taxon>Fungi incertae sedis</taxon>
        <taxon>Mucoromycota</taxon>
        <taxon>Mucoromycotina</taxon>
        <taxon>Mucoromycetes</taxon>
        <taxon>Mucorales</taxon>
        <taxon>Mucorineae</taxon>
        <taxon>Rhizopodaceae</taxon>
        <taxon>Rhizopus</taxon>
    </lineage>
</organism>
<dbReference type="GO" id="GO:0004190">
    <property type="term" value="F:aspartic-type endopeptidase activity"/>
    <property type="evidence" value="ECO:0007669"/>
    <property type="project" value="UniProtKB-KW"/>
</dbReference>
<dbReference type="Pfam" id="PF12937">
    <property type="entry name" value="F-box-like"/>
    <property type="match status" value="1"/>
</dbReference>
<feature type="active site" evidence="10">
    <location>
        <position position="611"/>
    </location>
</feature>
<dbReference type="InterPro" id="IPR034164">
    <property type="entry name" value="Pepsin-like_dom"/>
</dbReference>
<dbReference type="InterPro" id="IPR021109">
    <property type="entry name" value="Peptidase_aspartic_dom_sf"/>
</dbReference>
<feature type="domain" description="Peptidase A1" evidence="14">
    <location>
        <begin position="593"/>
        <end position="944"/>
    </location>
</feature>
<dbReference type="PROSITE" id="PS50181">
    <property type="entry name" value="FBOX"/>
    <property type="match status" value="1"/>
</dbReference>
<dbReference type="FunFam" id="2.40.70.10:FF:000008">
    <property type="entry name" value="Cathepsin D"/>
    <property type="match status" value="1"/>
</dbReference>
<keyword evidence="6 12" id="KW-0064">Aspartyl protease</keyword>
<accession>A0A9P7BTD8</accession>
<evidence type="ECO:0000256" key="4">
    <source>
        <dbReference type="ARBA" id="ARBA00022670"/>
    </source>
</evidence>
<feature type="active site" evidence="10">
    <location>
        <position position="825"/>
    </location>
</feature>
<feature type="domain" description="F-box" evidence="13">
    <location>
        <begin position="1"/>
        <end position="46"/>
    </location>
</feature>
<dbReference type="InterPro" id="IPR033121">
    <property type="entry name" value="PEPTIDASE_A1"/>
</dbReference>
<protein>
    <recommendedName>
        <fullName evidence="3">rhizopuspepsin</fullName>
        <ecNumber evidence="3">3.4.23.21</ecNumber>
    </recommendedName>
</protein>
<dbReference type="Gene3D" id="1.20.1280.50">
    <property type="match status" value="1"/>
</dbReference>
<evidence type="ECO:0000259" key="13">
    <source>
        <dbReference type="PROSITE" id="PS50181"/>
    </source>
</evidence>
<evidence type="ECO:0000256" key="2">
    <source>
        <dbReference type="ARBA" id="ARBA00007447"/>
    </source>
</evidence>
<keyword evidence="4 12" id="KW-0645">Protease</keyword>
<evidence type="ECO:0000256" key="8">
    <source>
        <dbReference type="ARBA" id="ARBA00023145"/>
    </source>
</evidence>
<comment type="similarity">
    <text evidence="2 12">Belongs to the peptidase A1 family.</text>
</comment>
<evidence type="ECO:0000256" key="1">
    <source>
        <dbReference type="ARBA" id="ARBA00001130"/>
    </source>
</evidence>
<evidence type="ECO:0000256" key="3">
    <source>
        <dbReference type="ARBA" id="ARBA00013205"/>
    </source>
</evidence>
<reference evidence="15" key="1">
    <citation type="journal article" date="2020" name="Microb. Genom.">
        <title>Genetic diversity of clinical and environmental Mucorales isolates obtained from an investigation of mucormycosis cases among solid organ transplant recipients.</title>
        <authorList>
            <person name="Nguyen M.H."/>
            <person name="Kaul D."/>
            <person name="Muto C."/>
            <person name="Cheng S.J."/>
            <person name="Richter R.A."/>
            <person name="Bruno V.M."/>
            <person name="Liu G."/>
            <person name="Beyhan S."/>
            <person name="Sundermann A.J."/>
            <person name="Mounaud S."/>
            <person name="Pasculle A.W."/>
            <person name="Nierman W.C."/>
            <person name="Driscoll E."/>
            <person name="Cumbie R."/>
            <person name="Clancy C.J."/>
            <person name="Dupont C.L."/>
        </authorList>
    </citation>
    <scope>NUCLEOTIDE SEQUENCE</scope>
    <source>
        <strain evidence="15">GL11</strain>
    </source>
</reference>
<comment type="caution">
    <text evidence="15">The sequence shown here is derived from an EMBL/GenBank/DDBJ whole genome shotgun (WGS) entry which is preliminary data.</text>
</comment>